<dbReference type="InterPro" id="IPR033900">
    <property type="entry name" value="Gram_neg_porin_domain"/>
</dbReference>
<organism evidence="13 14">
    <name type="scientific">Filomicrobium insigne</name>
    <dbReference type="NCBI Taxonomy" id="418854"/>
    <lineage>
        <taxon>Bacteria</taxon>
        <taxon>Pseudomonadati</taxon>
        <taxon>Pseudomonadota</taxon>
        <taxon>Alphaproteobacteria</taxon>
        <taxon>Hyphomicrobiales</taxon>
        <taxon>Hyphomicrobiaceae</taxon>
        <taxon>Filomicrobium</taxon>
    </lineage>
</organism>
<evidence type="ECO:0000256" key="4">
    <source>
        <dbReference type="ARBA" id="ARBA00022452"/>
    </source>
</evidence>
<keyword evidence="6 11" id="KW-0732">Signal</keyword>
<protein>
    <submittedName>
        <fullName evidence="13">Outer membrane protein (Porin)</fullName>
    </submittedName>
</protein>
<evidence type="ECO:0000256" key="8">
    <source>
        <dbReference type="ARBA" id="ARBA00023114"/>
    </source>
</evidence>
<dbReference type="RefSeq" id="WP_139165284.1">
    <property type="nucleotide sequence ID" value="NZ_FNJC01000001.1"/>
</dbReference>
<evidence type="ECO:0000256" key="5">
    <source>
        <dbReference type="ARBA" id="ARBA00022692"/>
    </source>
</evidence>
<keyword evidence="14" id="KW-1185">Reference proteome</keyword>
<evidence type="ECO:0000313" key="14">
    <source>
        <dbReference type="Proteomes" id="UP000198795"/>
    </source>
</evidence>
<dbReference type="Gene3D" id="2.40.160.10">
    <property type="entry name" value="Porin"/>
    <property type="match status" value="1"/>
</dbReference>
<evidence type="ECO:0000256" key="6">
    <source>
        <dbReference type="ARBA" id="ARBA00022729"/>
    </source>
</evidence>
<keyword evidence="10" id="KW-0998">Cell outer membrane</keyword>
<dbReference type="PANTHER" id="PTHR34501">
    <property type="entry name" value="PROTEIN YDDL-RELATED"/>
    <property type="match status" value="1"/>
</dbReference>
<keyword evidence="8" id="KW-0626">Porin</keyword>
<dbReference type="CDD" id="cd00342">
    <property type="entry name" value="gram_neg_porins"/>
    <property type="match status" value="1"/>
</dbReference>
<comment type="caution">
    <text evidence="13">The sequence shown here is derived from an EMBL/GenBank/DDBJ whole genome shotgun (WGS) entry which is preliminary data.</text>
</comment>
<evidence type="ECO:0000256" key="10">
    <source>
        <dbReference type="ARBA" id="ARBA00023237"/>
    </source>
</evidence>
<evidence type="ECO:0000259" key="12">
    <source>
        <dbReference type="Pfam" id="PF13609"/>
    </source>
</evidence>
<accession>A0A1H0I5X9</accession>
<feature type="chain" id="PRO_5045113774" evidence="11">
    <location>
        <begin position="24"/>
        <end position="416"/>
    </location>
</feature>
<gene>
    <name evidence="13" type="ORF">SAMN04488061_0747</name>
</gene>
<dbReference type="EMBL" id="FNJC01000001">
    <property type="protein sequence ID" value="SDO26837.1"/>
    <property type="molecule type" value="Genomic_DNA"/>
</dbReference>
<dbReference type="InterPro" id="IPR023614">
    <property type="entry name" value="Porin_dom_sf"/>
</dbReference>
<evidence type="ECO:0000256" key="2">
    <source>
        <dbReference type="ARBA" id="ARBA00011233"/>
    </source>
</evidence>
<comment type="subunit">
    <text evidence="2">Homotrimer.</text>
</comment>
<evidence type="ECO:0000256" key="9">
    <source>
        <dbReference type="ARBA" id="ARBA00023136"/>
    </source>
</evidence>
<dbReference type="Pfam" id="PF13609">
    <property type="entry name" value="Porin_4"/>
    <property type="match status" value="1"/>
</dbReference>
<name>A0A1H0I5X9_9HYPH</name>
<evidence type="ECO:0000256" key="3">
    <source>
        <dbReference type="ARBA" id="ARBA00022448"/>
    </source>
</evidence>
<evidence type="ECO:0000256" key="11">
    <source>
        <dbReference type="SAM" id="SignalP"/>
    </source>
</evidence>
<evidence type="ECO:0000256" key="1">
    <source>
        <dbReference type="ARBA" id="ARBA00004571"/>
    </source>
</evidence>
<feature type="signal peptide" evidence="11">
    <location>
        <begin position="1"/>
        <end position="23"/>
    </location>
</feature>
<dbReference type="SUPFAM" id="SSF56935">
    <property type="entry name" value="Porins"/>
    <property type="match status" value="1"/>
</dbReference>
<keyword evidence="9" id="KW-0472">Membrane</keyword>
<sequence>MSFRVFGAALLLSTAAVTSNAFAADLGGDCCADLEERVSELEATTARKGNRKVSLEIYGQVNTAVMFWDNGKESNAYVVDNDISSTRFGFKGKAKISPDWSAGFKIEIETQLAASNEVDENNDDGPQQINLRKAEWYLKSKTYGQVTVGQGSFASDGASHVDLSGTNVIAQFDDLKFGEKIDPRSIMSAGGQGDYDDYTRGGSYEYNRGNRVRYDTPTIGGFVASAAWGEDDAWDVALRYATEAGAFKFAAAVAYGQFTDGTGSLSNDNVCESPAQGGECQEAEIVTGSASLIHTPTGLFVTAGAARREFDNIETLGAANEENTWWGVRAGISQKFFSLGKTALYGEYQMHENDNFRGTLGLTSEAEIIGAGIVQKIDAAAMELYLGYRHVEVDDNDPANSFDDLDVVTAGARIKF</sequence>
<dbReference type="Proteomes" id="UP000198795">
    <property type="component" value="Unassembled WGS sequence"/>
</dbReference>
<dbReference type="InterPro" id="IPR050298">
    <property type="entry name" value="Gram-neg_bact_OMP"/>
</dbReference>
<evidence type="ECO:0000256" key="7">
    <source>
        <dbReference type="ARBA" id="ARBA00023065"/>
    </source>
</evidence>
<keyword evidence="5" id="KW-0812">Transmembrane</keyword>
<reference evidence="13 14" key="1">
    <citation type="submission" date="2016-10" db="EMBL/GenBank/DDBJ databases">
        <authorList>
            <person name="Varghese N."/>
            <person name="Submissions S."/>
        </authorList>
    </citation>
    <scope>NUCLEOTIDE SEQUENCE [LARGE SCALE GENOMIC DNA]</scope>
    <source>
        <strain evidence="13 14">CGMCC 1.6497</strain>
    </source>
</reference>
<evidence type="ECO:0000313" key="13">
    <source>
        <dbReference type="EMBL" id="SDO26837.1"/>
    </source>
</evidence>
<proteinExistence type="predicted"/>
<dbReference type="PANTHER" id="PTHR34501:SF9">
    <property type="entry name" value="MAJOR OUTER MEMBRANE PROTEIN P.IA"/>
    <property type="match status" value="1"/>
</dbReference>
<comment type="subcellular location">
    <subcellularLocation>
        <location evidence="1">Cell outer membrane</location>
        <topology evidence="1">Multi-pass membrane protein</topology>
    </subcellularLocation>
</comment>
<keyword evidence="3" id="KW-0813">Transport</keyword>
<keyword evidence="4" id="KW-1134">Transmembrane beta strand</keyword>
<feature type="domain" description="Porin" evidence="12">
    <location>
        <begin position="15"/>
        <end position="396"/>
    </location>
</feature>
<keyword evidence="7" id="KW-0406">Ion transport</keyword>